<dbReference type="OrthoDB" id="2150604at2759"/>
<dbReference type="Gene3D" id="3.30.559.30">
    <property type="entry name" value="Nonribosomal peptide synthetase, condensation domain"/>
    <property type="match status" value="1"/>
</dbReference>
<dbReference type="SUPFAM" id="SSF52777">
    <property type="entry name" value="CoA-dependent acyltransferases"/>
    <property type="match status" value="1"/>
</dbReference>
<protein>
    <submittedName>
        <fullName evidence="1">CYFA0S20e02300g1_1</fullName>
    </submittedName>
</protein>
<name>A0A061B7S5_CYBFA</name>
<dbReference type="InterPro" id="IPR023213">
    <property type="entry name" value="CAT-like_dom_sf"/>
</dbReference>
<sequence length="414" mass="46800">MSTGLSLRTQYYYYRNKNRAYSSIVTGAHLTNKITKDKVISCVSELARQRRALRTNVIDSKLQEILCEAEKCVHSLDNKTPQEALEELHECCFDTDAEQPLWNFTLVNGEWLFFVCDHLLYDGTTTVLVVEDLVTLLGGGSLLPDENNDDDYNKLTKPSLYFTVKTLLFEVTTVMGSMLRKEDTPASFVDTSDFKSNRCILEFHSEELGKIKKFYKREGLTFTTMLAMINVYVVGAITGRRCVNVHIPINQRRYLGSSRCYGNYVSDVNRSFAHSVPWKELKSLIALKESDLKTSPQMIGMLAYVNIENYVKNNMEKIPDPSVVEISNLGMRSALKGTDKFLFSQPKNKISKCVTNNVVSSPSTLMISLEYAYDAAFFEEYSGLMKHILSMITSSGDSLSGEDCVSAVSNWNLR</sequence>
<dbReference type="InterPro" id="IPR010828">
    <property type="entry name" value="Atf2/Sli1-like"/>
</dbReference>
<reference evidence="1" key="1">
    <citation type="journal article" date="2014" name="Genome Announc.">
        <title>Genome sequence of the yeast Cyberlindnera fabianii (Hansenula fabianii).</title>
        <authorList>
            <person name="Freel K.C."/>
            <person name="Sarilar V."/>
            <person name="Neuveglise C."/>
            <person name="Devillers H."/>
            <person name="Friedrich A."/>
            <person name="Schacherer J."/>
        </authorList>
    </citation>
    <scope>NUCLEOTIDE SEQUENCE</scope>
    <source>
        <strain evidence="1">YJS4271</strain>
    </source>
</reference>
<accession>A0A061B7S5</accession>
<gene>
    <name evidence="1" type="ORF">CYFA0S_20e02300g</name>
</gene>
<dbReference type="PANTHER" id="PTHR28037:SF1">
    <property type="entry name" value="ALCOHOL O-ACETYLTRANSFERASE 1-RELATED"/>
    <property type="match status" value="1"/>
</dbReference>
<dbReference type="Pfam" id="PF07247">
    <property type="entry name" value="AATase"/>
    <property type="match status" value="1"/>
</dbReference>
<dbReference type="PANTHER" id="PTHR28037">
    <property type="entry name" value="ALCOHOL O-ACETYLTRANSFERASE 1-RELATED"/>
    <property type="match status" value="1"/>
</dbReference>
<proteinExistence type="predicted"/>
<organism evidence="1">
    <name type="scientific">Cyberlindnera fabianii</name>
    <name type="common">Yeast</name>
    <name type="synonym">Hansenula fabianii</name>
    <dbReference type="NCBI Taxonomy" id="36022"/>
    <lineage>
        <taxon>Eukaryota</taxon>
        <taxon>Fungi</taxon>
        <taxon>Dikarya</taxon>
        <taxon>Ascomycota</taxon>
        <taxon>Saccharomycotina</taxon>
        <taxon>Saccharomycetes</taxon>
        <taxon>Phaffomycetales</taxon>
        <taxon>Phaffomycetaceae</taxon>
        <taxon>Cyberlindnera</taxon>
    </lineage>
</organism>
<evidence type="ECO:0000313" key="1">
    <source>
        <dbReference type="EMBL" id="CDR45960.1"/>
    </source>
</evidence>
<dbReference type="InterPro" id="IPR052058">
    <property type="entry name" value="Alcohol_O-acetyltransferase"/>
</dbReference>
<dbReference type="AlphaFoldDB" id="A0A061B7S5"/>
<dbReference type="Gene3D" id="3.30.559.10">
    <property type="entry name" value="Chloramphenicol acetyltransferase-like domain"/>
    <property type="match status" value="1"/>
</dbReference>
<dbReference type="EMBL" id="LK052905">
    <property type="protein sequence ID" value="CDR45960.1"/>
    <property type="molecule type" value="Genomic_DNA"/>
</dbReference>
<dbReference type="VEuPathDB" id="FungiDB:BON22_0928"/>